<keyword evidence="1" id="KW-1133">Transmembrane helix</keyword>
<feature type="transmembrane region" description="Helical" evidence="1">
    <location>
        <begin position="222"/>
        <end position="240"/>
    </location>
</feature>
<dbReference type="InterPro" id="IPR053170">
    <property type="entry name" value="Transcription_regulator"/>
</dbReference>
<organism evidence="2 3">
    <name type="scientific">Janthinobacterium psychrotolerans</name>
    <dbReference type="NCBI Taxonomy" id="1747903"/>
    <lineage>
        <taxon>Bacteria</taxon>
        <taxon>Pseudomonadati</taxon>
        <taxon>Pseudomonadota</taxon>
        <taxon>Betaproteobacteria</taxon>
        <taxon>Burkholderiales</taxon>
        <taxon>Oxalobacteraceae</taxon>
        <taxon>Janthinobacterium</taxon>
    </lineage>
</organism>
<reference evidence="2 3" key="1">
    <citation type="submission" date="2016-04" db="EMBL/GenBank/DDBJ databases">
        <title>Draft genome sequence of Janthinobacterium psychrotolerans sp. nov., isolated from freshwater sediments in Denmark.</title>
        <authorList>
            <person name="Gong X."/>
            <person name="Skrivergaard S."/>
            <person name="Korsgaard B.S."/>
            <person name="Schreiber L."/>
            <person name="Marshall I.P."/>
            <person name="Finster K."/>
            <person name="Schramm A."/>
        </authorList>
    </citation>
    <scope>NUCLEOTIDE SEQUENCE [LARGE SCALE GENOMIC DNA]</scope>
    <source>
        <strain evidence="2 3">S3-2</strain>
    </source>
</reference>
<dbReference type="OrthoDB" id="9781927at2"/>
<keyword evidence="3" id="KW-1185">Reference proteome</keyword>
<sequence length="414" mass="44849">MDNITHSVIGLGVGELLHRSLPPEPQEAPQRTRRALFLFSAWFASNAPDLDLFLTRLMPRPFGYMLQHRGHTHTLLLALPQALLVLALLWLLWPGARKLLKTSQPARLGLALCLLLGLGLHMGMDFLNSYGLHPFYPFDNRWLFGDMVFIVEPMFWVLLGVPVIVALRSGLLKGLLLAALAAALCFFAYKNYLSPVALAVLLALGALMTAVQARAGLRGRGALLLGFALSATFIGVQGTASTLGRARVEAALQRIDPGTRVWDVAMTAFPSHPLCWTYVSLDSKTDAYTLRRGTMSLLPASLAPAACPAGLAEPGDGGGQLAPGIAVSAQATGSLAALRALQSNNCHADAWLRFGRMPKLSGSNLTDVRFNPDMQDNFTTVQLEQFSGKPCPRYVPGWERPRADMLGLPVHTQP</sequence>
<dbReference type="AlphaFoldDB" id="A0A1A7BYN2"/>
<dbReference type="RefSeq" id="WP_065309815.1">
    <property type="nucleotide sequence ID" value="NZ_LOCQ01000060.1"/>
</dbReference>
<feature type="transmembrane region" description="Helical" evidence="1">
    <location>
        <begin position="142"/>
        <end position="164"/>
    </location>
</feature>
<dbReference type="InterPro" id="IPR007404">
    <property type="entry name" value="YdjM-like"/>
</dbReference>
<dbReference type="PATRIC" id="fig|1747903.4.peg.1113"/>
<feature type="transmembrane region" description="Helical" evidence="1">
    <location>
        <begin position="35"/>
        <end position="54"/>
    </location>
</feature>
<feature type="transmembrane region" description="Helical" evidence="1">
    <location>
        <begin position="171"/>
        <end position="189"/>
    </location>
</feature>
<keyword evidence="1" id="KW-0472">Membrane</keyword>
<evidence type="ECO:0000313" key="2">
    <source>
        <dbReference type="EMBL" id="OBV37590.1"/>
    </source>
</evidence>
<evidence type="ECO:0000256" key="1">
    <source>
        <dbReference type="SAM" id="Phobius"/>
    </source>
</evidence>
<proteinExistence type="predicted"/>
<keyword evidence="1" id="KW-0812">Transmembrane</keyword>
<feature type="transmembrane region" description="Helical" evidence="1">
    <location>
        <begin position="74"/>
        <end position="93"/>
    </location>
</feature>
<comment type="caution">
    <text evidence="2">The sequence shown here is derived from an EMBL/GenBank/DDBJ whole genome shotgun (WGS) entry which is preliminary data.</text>
</comment>
<name>A0A1A7BYN2_9BURK</name>
<feature type="transmembrane region" description="Helical" evidence="1">
    <location>
        <begin position="195"/>
        <end position="215"/>
    </location>
</feature>
<accession>A0A1A7BYN2</accession>
<feature type="transmembrane region" description="Helical" evidence="1">
    <location>
        <begin position="105"/>
        <end position="122"/>
    </location>
</feature>
<gene>
    <name evidence="2" type="ORF">ASR47_1003252</name>
</gene>
<dbReference type="Pfam" id="PF04307">
    <property type="entry name" value="YdjM"/>
    <property type="match status" value="1"/>
</dbReference>
<dbReference type="PANTHER" id="PTHR40031:SF1">
    <property type="entry name" value="MEMBRANE-BOUND METAL-DEPENDENT HYDROLASE"/>
    <property type="match status" value="1"/>
</dbReference>
<dbReference type="Proteomes" id="UP000092713">
    <property type="component" value="Unassembled WGS sequence"/>
</dbReference>
<dbReference type="STRING" id="1747903.ASR47_1003252"/>
<protein>
    <submittedName>
        <fullName evidence="2">Inner membrane protein</fullName>
    </submittedName>
</protein>
<dbReference type="PANTHER" id="PTHR40031">
    <property type="entry name" value="HYPOTHETICAL MEMBRANE SPANNING PROTEIN"/>
    <property type="match status" value="1"/>
</dbReference>
<dbReference type="EMBL" id="LOCQ01000060">
    <property type="protein sequence ID" value="OBV37590.1"/>
    <property type="molecule type" value="Genomic_DNA"/>
</dbReference>
<evidence type="ECO:0000313" key="3">
    <source>
        <dbReference type="Proteomes" id="UP000092713"/>
    </source>
</evidence>